<gene>
    <name evidence="4" type="ORF">ACFYKX_01210</name>
</gene>
<dbReference type="InterPro" id="IPR003439">
    <property type="entry name" value="ABC_transporter-like_ATP-bd"/>
</dbReference>
<keyword evidence="5" id="KW-1185">Reference proteome</keyword>
<dbReference type="PANTHER" id="PTHR43790:SF4">
    <property type="entry name" value="GUANOSINE IMPORT ATP-BINDING PROTEIN NUPO"/>
    <property type="match status" value="1"/>
</dbReference>
<proteinExistence type="predicted"/>
<evidence type="ECO:0000313" key="5">
    <source>
        <dbReference type="Proteomes" id="UP001601059"/>
    </source>
</evidence>
<dbReference type="CDD" id="cd03215">
    <property type="entry name" value="ABC_Carb_Monos_II"/>
    <property type="match status" value="1"/>
</dbReference>
<name>A0ABW6K6N9_9BACI</name>
<keyword evidence="2 4" id="KW-0067">ATP-binding</keyword>
<feature type="domain" description="ABC transporter" evidence="3">
    <location>
        <begin position="256"/>
        <end position="500"/>
    </location>
</feature>
<evidence type="ECO:0000256" key="1">
    <source>
        <dbReference type="ARBA" id="ARBA00022741"/>
    </source>
</evidence>
<dbReference type="InterPro" id="IPR050107">
    <property type="entry name" value="ABC_carbohydrate_import_ATPase"/>
</dbReference>
<dbReference type="InterPro" id="IPR003593">
    <property type="entry name" value="AAA+_ATPase"/>
</dbReference>
<dbReference type="SUPFAM" id="SSF52540">
    <property type="entry name" value="P-loop containing nucleoside triphosphate hydrolases"/>
    <property type="match status" value="2"/>
</dbReference>
<keyword evidence="1" id="KW-0547">Nucleotide-binding</keyword>
<evidence type="ECO:0000259" key="3">
    <source>
        <dbReference type="PROSITE" id="PS50893"/>
    </source>
</evidence>
<dbReference type="PROSITE" id="PS00211">
    <property type="entry name" value="ABC_TRANSPORTER_1"/>
    <property type="match status" value="1"/>
</dbReference>
<protein>
    <submittedName>
        <fullName evidence="4">ABC transporter ATP-binding protein</fullName>
    </submittedName>
</protein>
<sequence>MTFRLEMKNMTKKYGTFLANEDVSFTLKTGEVHAIVGENGAGKTTLMRMLYGMEKPTSGDILLNGKPVTFHDPKDAIRSGIGMVHQHFMLFPDFTAAENIVMGHEPKKYGFFNRLSATEQVEKLSDTYKIQVRPSVKTSVCSIGEQQRIEILKVLYQGAEIIILDEPTAVLTPLEVKSLLKTIRNLANQGKSVILITHKLREVMEVADRITVLRNGKVTGALSKKETTIDELAKLMVGRELKEITQRVNLNKDTFLEVNKLTIEEKGKKPLLDDISFSIRRGEIVGIAGVSGNGQSELLQAISGLRKVSSGIIKLGGTDVTDQPVSFIRNAGLSHIPEDRYLWGAAKGATVEETAFMGFYKKPEYNKKSLLLKKQFQKLVNSWVQLFEIKTSSLQEEAGNLSGGNLQKLIVSRELGQNTPLLIAAEPTRGVDIGAMEYIHEALIEKRNNGDSILLVSSELSEIMVLSDQVLVMYEGKIVGRLVGSEINEENISLLMAGGKKDEHAAKVLTTV</sequence>
<dbReference type="EMBL" id="JBIACK010000001">
    <property type="protein sequence ID" value="MFE8699232.1"/>
    <property type="molecule type" value="Genomic_DNA"/>
</dbReference>
<dbReference type="SMART" id="SM00382">
    <property type="entry name" value="AAA"/>
    <property type="match status" value="2"/>
</dbReference>
<reference evidence="4 5" key="1">
    <citation type="submission" date="2024-08" db="EMBL/GenBank/DDBJ databases">
        <title>Two novel Cytobacillus novel species.</title>
        <authorList>
            <person name="Liu G."/>
        </authorList>
    </citation>
    <scope>NUCLEOTIDE SEQUENCE [LARGE SCALE GENOMIC DNA]</scope>
    <source>
        <strain evidence="4 5">FJAT-54145</strain>
    </source>
</reference>
<dbReference type="RefSeq" id="WP_389357267.1">
    <property type="nucleotide sequence ID" value="NZ_JBIACK010000001.1"/>
</dbReference>
<dbReference type="InterPro" id="IPR027417">
    <property type="entry name" value="P-loop_NTPase"/>
</dbReference>
<dbReference type="Gene3D" id="3.40.50.300">
    <property type="entry name" value="P-loop containing nucleotide triphosphate hydrolases"/>
    <property type="match status" value="2"/>
</dbReference>
<evidence type="ECO:0000256" key="2">
    <source>
        <dbReference type="ARBA" id="ARBA00022840"/>
    </source>
</evidence>
<evidence type="ECO:0000313" key="4">
    <source>
        <dbReference type="EMBL" id="MFE8699232.1"/>
    </source>
</evidence>
<dbReference type="Pfam" id="PF00005">
    <property type="entry name" value="ABC_tran"/>
    <property type="match status" value="2"/>
</dbReference>
<comment type="caution">
    <text evidence="4">The sequence shown here is derived from an EMBL/GenBank/DDBJ whole genome shotgun (WGS) entry which is preliminary data.</text>
</comment>
<feature type="domain" description="ABC transporter" evidence="3">
    <location>
        <begin position="5"/>
        <end position="240"/>
    </location>
</feature>
<dbReference type="PANTHER" id="PTHR43790">
    <property type="entry name" value="CARBOHYDRATE TRANSPORT ATP-BINDING PROTEIN MG119-RELATED"/>
    <property type="match status" value="1"/>
</dbReference>
<dbReference type="CDD" id="cd03216">
    <property type="entry name" value="ABC_Carb_Monos_I"/>
    <property type="match status" value="1"/>
</dbReference>
<dbReference type="InterPro" id="IPR017871">
    <property type="entry name" value="ABC_transporter-like_CS"/>
</dbReference>
<accession>A0ABW6K6N9</accession>
<dbReference type="GO" id="GO:0005524">
    <property type="term" value="F:ATP binding"/>
    <property type="evidence" value="ECO:0007669"/>
    <property type="project" value="UniProtKB-KW"/>
</dbReference>
<dbReference type="PROSITE" id="PS50893">
    <property type="entry name" value="ABC_TRANSPORTER_2"/>
    <property type="match status" value="2"/>
</dbReference>
<organism evidence="4 5">
    <name type="scientific">Cytobacillus spartinae</name>
    <dbReference type="NCBI Taxonomy" id="3299023"/>
    <lineage>
        <taxon>Bacteria</taxon>
        <taxon>Bacillati</taxon>
        <taxon>Bacillota</taxon>
        <taxon>Bacilli</taxon>
        <taxon>Bacillales</taxon>
        <taxon>Bacillaceae</taxon>
        <taxon>Cytobacillus</taxon>
    </lineage>
</organism>
<dbReference type="Proteomes" id="UP001601059">
    <property type="component" value="Unassembled WGS sequence"/>
</dbReference>